<dbReference type="Pfam" id="PF05901">
    <property type="entry name" value="Excalibur"/>
    <property type="match status" value="1"/>
</dbReference>
<sequence length="79" mass="9043">MKKAQEKDKEEYDKRKVVKESNEAEKANGISTPVYNFKEDQDCSDFSNSTEATEFMKQSMKAGFGDHRLDRNKDGIACN</sequence>
<comment type="caution">
    <text evidence="2">The sequence shown here is derived from an EMBL/GenBank/DDBJ whole genome shotgun (WGS) entry which is preliminary data.</text>
</comment>
<dbReference type="InterPro" id="IPR008613">
    <property type="entry name" value="Excalibur_Ca-bd_domain"/>
</dbReference>
<gene>
    <name evidence="2" type="ORF">D4T97_005595</name>
</gene>
<dbReference type="OrthoDB" id="565380at2"/>
<evidence type="ECO:0000313" key="3">
    <source>
        <dbReference type="Proteomes" id="UP000287156"/>
    </source>
</evidence>
<reference evidence="2" key="1">
    <citation type="submission" date="2018-12" db="EMBL/GenBank/DDBJ databases">
        <authorList>
            <person name="Sun L."/>
            <person name="Chen Z."/>
        </authorList>
    </citation>
    <scope>NUCLEOTIDE SEQUENCE [LARGE SCALE GENOMIC DNA]</scope>
    <source>
        <strain evidence="2">3-2-2</strain>
    </source>
</reference>
<name>A0A429Y525_9BACI</name>
<dbReference type="Proteomes" id="UP000287156">
    <property type="component" value="Unassembled WGS sequence"/>
</dbReference>
<dbReference type="EMBL" id="QYTV02000002">
    <property type="protein sequence ID" value="RST76554.1"/>
    <property type="molecule type" value="Genomic_DNA"/>
</dbReference>
<dbReference type="AlphaFoldDB" id="A0A429Y525"/>
<feature type="domain" description="Excalibur calcium-binding" evidence="1">
    <location>
        <begin position="41"/>
        <end position="78"/>
    </location>
</feature>
<protein>
    <recommendedName>
        <fullName evidence="1">Excalibur calcium-binding domain-containing protein</fullName>
    </recommendedName>
</protein>
<accession>A0A429Y525</accession>
<proteinExistence type="predicted"/>
<keyword evidence="3" id="KW-1185">Reference proteome</keyword>
<organism evidence="2 3">
    <name type="scientific">Siminovitchia acidinfaciens</name>
    <dbReference type="NCBI Taxonomy" id="2321395"/>
    <lineage>
        <taxon>Bacteria</taxon>
        <taxon>Bacillati</taxon>
        <taxon>Bacillota</taxon>
        <taxon>Bacilli</taxon>
        <taxon>Bacillales</taxon>
        <taxon>Bacillaceae</taxon>
        <taxon>Siminovitchia</taxon>
    </lineage>
</organism>
<evidence type="ECO:0000259" key="1">
    <source>
        <dbReference type="Pfam" id="PF05901"/>
    </source>
</evidence>
<evidence type="ECO:0000313" key="2">
    <source>
        <dbReference type="EMBL" id="RST76554.1"/>
    </source>
</evidence>